<evidence type="ECO:0000313" key="2">
    <source>
        <dbReference type="EMBL" id="KAJ8268570.1"/>
    </source>
</evidence>
<proteinExistence type="predicted"/>
<feature type="region of interest" description="Disordered" evidence="1">
    <location>
        <begin position="88"/>
        <end position="107"/>
    </location>
</feature>
<evidence type="ECO:0000256" key="1">
    <source>
        <dbReference type="SAM" id="MobiDB-lite"/>
    </source>
</evidence>
<sequence>MSSMIRITVHRERSGKDIVFSFESRRVCIGYKQLSSKMEQCLRPDVQRTKHKPAKPPQPPPKPPKTVPPPKPTSEVNGNVIQKERTALLPPHMSRNEQHLSRKSNDARELNLNLQENNDDTGREIQSQNEEKGMFSGIFQNVPKDRAPTFTSYITDIHPEKEESQLGKQEKGGMFSGMFKKSPKPADRTIPVQEEESVQSESSASKDNLSDIGTKVSVSVSCFYPPPVNTLLTIAYHL</sequence>
<protein>
    <submittedName>
        <fullName evidence="2">Uncharacterized protein</fullName>
    </submittedName>
</protein>
<feature type="region of interest" description="Disordered" evidence="1">
    <location>
        <begin position="174"/>
        <end position="209"/>
    </location>
</feature>
<feature type="region of interest" description="Disordered" evidence="1">
    <location>
        <begin position="46"/>
        <end position="77"/>
    </location>
</feature>
<feature type="compositionally biased region" description="Pro residues" evidence="1">
    <location>
        <begin position="55"/>
        <end position="72"/>
    </location>
</feature>
<dbReference type="AlphaFoldDB" id="A0A9Q1HX88"/>
<dbReference type="EMBL" id="JAFJMO010000009">
    <property type="protein sequence ID" value="KAJ8268570.1"/>
    <property type="molecule type" value="Genomic_DNA"/>
</dbReference>
<comment type="caution">
    <text evidence="2">The sequence shown here is derived from an EMBL/GenBank/DDBJ whole genome shotgun (WGS) entry which is preliminary data.</text>
</comment>
<gene>
    <name evidence="2" type="ORF">COCON_G00137420</name>
</gene>
<accession>A0A9Q1HX88</accession>
<name>A0A9Q1HX88_CONCO</name>
<keyword evidence="3" id="KW-1185">Reference proteome</keyword>
<feature type="compositionally biased region" description="Basic and acidic residues" evidence="1">
    <location>
        <begin position="94"/>
        <end position="107"/>
    </location>
</feature>
<dbReference type="Proteomes" id="UP001152803">
    <property type="component" value="Unassembled WGS sequence"/>
</dbReference>
<reference evidence="2" key="1">
    <citation type="journal article" date="2023" name="Science">
        <title>Genome structures resolve the early diversification of teleost fishes.</title>
        <authorList>
            <person name="Parey E."/>
            <person name="Louis A."/>
            <person name="Montfort J."/>
            <person name="Bouchez O."/>
            <person name="Roques C."/>
            <person name="Iampietro C."/>
            <person name="Lluch J."/>
            <person name="Castinel A."/>
            <person name="Donnadieu C."/>
            <person name="Desvignes T."/>
            <person name="Floi Bucao C."/>
            <person name="Jouanno E."/>
            <person name="Wen M."/>
            <person name="Mejri S."/>
            <person name="Dirks R."/>
            <person name="Jansen H."/>
            <person name="Henkel C."/>
            <person name="Chen W.J."/>
            <person name="Zahm M."/>
            <person name="Cabau C."/>
            <person name="Klopp C."/>
            <person name="Thompson A.W."/>
            <person name="Robinson-Rechavi M."/>
            <person name="Braasch I."/>
            <person name="Lecointre G."/>
            <person name="Bobe J."/>
            <person name="Postlethwait J.H."/>
            <person name="Berthelot C."/>
            <person name="Roest Crollius H."/>
            <person name="Guiguen Y."/>
        </authorList>
    </citation>
    <scope>NUCLEOTIDE SEQUENCE</scope>
    <source>
        <strain evidence="2">Concon-B</strain>
    </source>
</reference>
<evidence type="ECO:0000313" key="3">
    <source>
        <dbReference type="Proteomes" id="UP001152803"/>
    </source>
</evidence>
<organism evidence="2 3">
    <name type="scientific">Conger conger</name>
    <name type="common">Conger eel</name>
    <name type="synonym">Muraena conger</name>
    <dbReference type="NCBI Taxonomy" id="82655"/>
    <lineage>
        <taxon>Eukaryota</taxon>
        <taxon>Metazoa</taxon>
        <taxon>Chordata</taxon>
        <taxon>Craniata</taxon>
        <taxon>Vertebrata</taxon>
        <taxon>Euteleostomi</taxon>
        <taxon>Actinopterygii</taxon>
        <taxon>Neopterygii</taxon>
        <taxon>Teleostei</taxon>
        <taxon>Anguilliformes</taxon>
        <taxon>Congridae</taxon>
        <taxon>Conger</taxon>
    </lineage>
</organism>